<proteinExistence type="predicted"/>
<feature type="compositionally biased region" description="Basic residues" evidence="4">
    <location>
        <begin position="1"/>
        <end position="27"/>
    </location>
</feature>
<dbReference type="InterPro" id="IPR040170">
    <property type="entry name" value="Cytosol_ACT"/>
</dbReference>
<dbReference type="AlphaFoldDB" id="A0A8C2RZR6"/>
<dbReference type="Ensembl" id="ENSCHIT00010051048.1">
    <property type="protein sequence ID" value="ENSCHIP00010036333.1"/>
    <property type="gene ID" value="ENSCHIG00010027050.1"/>
</dbReference>
<feature type="region of interest" description="Disordered" evidence="4">
    <location>
        <begin position="60"/>
        <end position="86"/>
    </location>
</feature>
<dbReference type="GO" id="GO:0005829">
    <property type="term" value="C:cytosol"/>
    <property type="evidence" value="ECO:0007669"/>
    <property type="project" value="TreeGrafter"/>
</dbReference>
<dbReference type="SUPFAM" id="SSF54637">
    <property type="entry name" value="Thioesterase/thiol ester dehydrase-isomerase"/>
    <property type="match status" value="1"/>
</dbReference>
<dbReference type="PANTHER" id="PTHR11049">
    <property type="entry name" value="ACYL COENZYME A THIOESTER HYDROLASE"/>
    <property type="match status" value="1"/>
</dbReference>
<dbReference type="InterPro" id="IPR029069">
    <property type="entry name" value="HotDog_dom_sf"/>
</dbReference>
<dbReference type="GO" id="GO:0009062">
    <property type="term" value="P:fatty acid catabolic process"/>
    <property type="evidence" value="ECO:0007669"/>
    <property type="project" value="TreeGrafter"/>
</dbReference>
<dbReference type="FunFam" id="3.10.129.10:FF:000009">
    <property type="entry name" value="Cytosolic acyl coenzyme A thioester hydrolase"/>
    <property type="match status" value="1"/>
</dbReference>
<dbReference type="InterPro" id="IPR033120">
    <property type="entry name" value="HOTDOG_ACOT"/>
</dbReference>
<dbReference type="PROSITE" id="PS51770">
    <property type="entry name" value="HOTDOG_ACOT"/>
    <property type="match status" value="1"/>
</dbReference>
<evidence type="ECO:0000259" key="5">
    <source>
        <dbReference type="PROSITE" id="PS51770"/>
    </source>
</evidence>
<dbReference type="InterPro" id="IPR006683">
    <property type="entry name" value="Thioestr_dom"/>
</dbReference>
<evidence type="ECO:0000313" key="6">
    <source>
        <dbReference type="Ensembl" id="ENSCHIP00010036333.1"/>
    </source>
</evidence>
<organism evidence="6">
    <name type="scientific">Capra hircus</name>
    <name type="common">Goat</name>
    <dbReference type="NCBI Taxonomy" id="9925"/>
    <lineage>
        <taxon>Eukaryota</taxon>
        <taxon>Metazoa</taxon>
        <taxon>Chordata</taxon>
        <taxon>Craniata</taxon>
        <taxon>Vertebrata</taxon>
        <taxon>Euteleostomi</taxon>
        <taxon>Mammalia</taxon>
        <taxon>Eutheria</taxon>
        <taxon>Laurasiatheria</taxon>
        <taxon>Artiodactyla</taxon>
        <taxon>Ruminantia</taxon>
        <taxon>Pecora</taxon>
        <taxon>Bovidae</taxon>
        <taxon>Caprinae</taxon>
        <taxon>Capra</taxon>
    </lineage>
</organism>
<keyword evidence="1" id="KW-0719">Serine esterase</keyword>
<keyword evidence="2 3" id="KW-0378">Hydrolase</keyword>
<evidence type="ECO:0000256" key="2">
    <source>
        <dbReference type="ARBA" id="ARBA00022801"/>
    </source>
</evidence>
<name>A0A8C2RZR6_CAPHI</name>
<feature type="region of interest" description="Disordered" evidence="4">
    <location>
        <begin position="459"/>
        <end position="481"/>
    </location>
</feature>
<dbReference type="PANTHER" id="PTHR11049:SF24">
    <property type="entry name" value="CYTOSOLIC ACYL COENZYME A THIOESTER HYDROLASE"/>
    <property type="match status" value="1"/>
</dbReference>
<dbReference type="GO" id="GO:0052689">
    <property type="term" value="F:carboxylic ester hydrolase activity"/>
    <property type="evidence" value="ECO:0007669"/>
    <property type="project" value="UniProtKB-KW"/>
</dbReference>
<dbReference type="GO" id="GO:0006637">
    <property type="term" value="P:acyl-CoA metabolic process"/>
    <property type="evidence" value="ECO:0007669"/>
    <property type="project" value="TreeGrafter"/>
</dbReference>
<sequence>MSAPPNRRRTFWKRRPAAAPRTGRRGSGRWPGGGARAGMRGGASREAAFDSPLAIRRRLSGAMAPPPPAPSMAPPGLIHSAPGLPDTCALPQPPAAATMSGPAAETPSAIQICRIMRPDDANVAGNVHGGTVLKMIEEAGAIISTRHCNSQNGERCVAALARVERTDFLSPMCIGEVAHVSAEITYTSKHSVEVQVHVMSENILTGTKKLTNKATLWYVPLSLKNVDKVLEVPPVVYSRQEQEEEGRKRYEAQKLERMETKWRNGDIVQPVLNPEPNTVSYSQSSLIHLVGPSDCTLHGFVHGGVSPASSSWSFTGMSCLCCPGAWGQHPPRDCPLSCCPRFWGAPIGQLPYPGSWPRLSPSLSLPSAALAGCLSPRAHINCPFCPWRGLSLRRAQRHSSPTLCSSSLLHLSFVRTARSWHPVLPDRQVCPLPGHPTPKPRAACGKVCELKRPVPIIQEGKWRQERGRGGPLPGGSPSGRCNGPGPLQWGTCAAPLPTLACRSVLVGSRE</sequence>
<dbReference type="Pfam" id="PF03061">
    <property type="entry name" value="4HBT"/>
    <property type="match status" value="1"/>
</dbReference>
<accession>A0A8C2RZR6</accession>
<evidence type="ECO:0000256" key="4">
    <source>
        <dbReference type="SAM" id="MobiDB-lite"/>
    </source>
</evidence>
<feature type="domain" description="HotDog ACOT-type" evidence="5">
    <location>
        <begin position="106"/>
        <end position="224"/>
    </location>
</feature>
<protein>
    <recommendedName>
        <fullName evidence="5">HotDog ACOT-type domain-containing protein</fullName>
    </recommendedName>
</protein>
<reference evidence="6" key="1">
    <citation type="submission" date="2019-03" db="EMBL/GenBank/DDBJ databases">
        <title>Genome sequencing and reference-guided assembly of Black Bengal Goat (Capra hircus).</title>
        <authorList>
            <person name="Siddiki A.Z."/>
            <person name="Baten A."/>
            <person name="Billah M."/>
            <person name="Alam M.A.U."/>
            <person name="Shawrob K.S.M."/>
            <person name="Saha S."/>
            <person name="Chowdhury M."/>
            <person name="Rahman A.H."/>
            <person name="Stear M."/>
            <person name="Miah G."/>
            <person name="Das G.B."/>
            <person name="Hossain M.M."/>
            <person name="Kumkum M."/>
            <person name="Islam M.S."/>
            <person name="Mollah A.M."/>
            <person name="Ahsan A."/>
            <person name="Tusar F."/>
            <person name="Khan M.K.I."/>
        </authorList>
    </citation>
    <scope>NUCLEOTIDE SEQUENCE [LARGE SCALE GENOMIC DNA]</scope>
</reference>
<dbReference type="Gene3D" id="3.10.129.10">
    <property type="entry name" value="Hotdog Thioesterase"/>
    <property type="match status" value="1"/>
</dbReference>
<feature type="compositionally biased region" description="Pro residues" evidence="4">
    <location>
        <begin position="64"/>
        <end position="73"/>
    </location>
</feature>
<evidence type="ECO:0000256" key="3">
    <source>
        <dbReference type="PROSITE-ProRule" id="PRU01106"/>
    </source>
</evidence>
<evidence type="ECO:0000256" key="1">
    <source>
        <dbReference type="ARBA" id="ARBA00022487"/>
    </source>
</evidence>
<dbReference type="CDD" id="cd03442">
    <property type="entry name" value="BFIT_BACH"/>
    <property type="match status" value="1"/>
</dbReference>
<reference evidence="6" key="2">
    <citation type="submission" date="2025-08" db="UniProtKB">
        <authorList>
            <consortium name="Ensembl"/>
        </authorList>
    </citation>
    <scope>IDENTIFICATION</scope>
</reference>
<feature type="compositionally biased region" description="Gly residues" evidence="4">
    <location>
        <begin position="29"/>
        <end position="41"/>
    </location>
</feature>
<feature type="region of interest" description="Disordered" evidence="4">
    <location>
        <begin position="1"/>
        <end position="48"/>
    </location>
</feature>
<dbReference type="GO" id="GO:0052816">
    <property type="term" value="F:long-chain fatty acyl-CoA hydrolase activity"/>
    <property type="evidence" value="ECO:0007669"/>
    <property type="project" value="TreeGrafter"/>
</dbReference>